<name>A0A2P6R0G4_ROSCH</name>
<protein>
    <submittedName>
        <fullName evidence="1">Uncharacterized protein</fullName>
    </submittedName>
</protein>
<dbReference type="Proteomes" id="UP000238479">
    <property type="component" value="Chromosome 4"/>
</dbReference>
<evidence type="ECO:0000313" key="2">
    <source>
        <dbReference type="Proteomes" id="UP000238479"/>
    </source>
</evidence>
<dbReference type="AlphaFoldDB" id="A0A2P6R0G4"/>
<proteinExistence type="predicted"/>
<dbReference type="Gramene" id="PRQ39869">
    <property type="protein sequence ID" value="PRQ39869"/>
    <property type="gene ID" value="RchiOBHm_Chr4g0429921"/>
</dbReference>
<dbReference type="EMBL" id="PDCK01000042">
    <property type="protein sequence ID" value="PRQ39869.1"/>
    <property type="molecule type" value="Genomic_DNA"/>
</dbReference>
<organism evidence="1 2">
    <name type="scientific">Rosa chinensis</name>
    <name type="common">China rose</name>
    <dbReference type="NCBI Taxonomy" id="74649"/>
    <lineage>
        <taxon>Eukaryota</taxon>
        <taxon>Viridiplantae</taxon>
        <taxon>Streptophyta</taxon>
        <taxon>Embryophyta</taxon>
        <taxon>Tracheophyta</taxon>
        <taxon>Spermatophyta</taxon>
        <taxon>Magnoliopsida</taxon>
        <taxon>eudicotyledons</taxon>
        <taxon>Gunneridae</taxon>
        <taxon>Pentapetalae</taxon>
        <taxon>rosids</taxon>
        <taxon>fabids</taxon>
        <taxon>Rosales</taxon>
        <taxon>Rosaceae</taxon>
        <taxon>Rosoideae</taxon>
        <taxon>Rosoideae incertae sedis</taxon>
        <taxon>Rosa</taxon>
    </lineage>
</organism>
<sequence>MGTSFSVWILSHNKVLHDDDDALYYRSPTGVLSWILARLATSSSCLHCKGSMDQKYLKVLTSTSNRSWQRWLKKLKSVLVGSSTGLNRKSFAYIDIFLAALRQTRWMW</sequence>
<gene>
    <name evidence="1" type="ORF">RchiOBHm_Chr4g0429921</name>
</gene>
<evidence type="ECO:0000313" key="1">
    <source>
        <dbReference type="EMBL" id="PRQ39869.1"/>
    </source>
</evidence>
<keyword evidence="2" id="KW-1185">Reference proteome</keyword>
<comment type="caution">
    <text evidence="1">The sequence shown here is derived from an EMBL/GenBank/DDBJ whole genome shotgun (WGS) entry which is preliminary data.</text>
</comment>
<reference evidence="1 2" key="1">
    <citation type="journal article" date="2018" name="Nat. Genet.">
        <title>The Rosa genome provides new insights in the design of modern roses.</title>
        <authorList>
            <person name="Bendahmane M."/>
        </authorList>
    </citation>
    <scope>NUCLEOTIDE SEQUENCE [LARGE SCALE GENOMIC DNA]</scope>
    <source>
        <strain evidence="2">cv. Old Blush</strain>
    </source>
</reference>
<accession>A0A2P6R0G4</accession>